<sequence>MAPYRVRISPPPPKKHNDRIVPPIVIFGRALPYTTTCSCTSSTRDARDKLRSNEQSERTNLAARRRRLLEAWGDERACRRRAAAGGETVRLRRPDEADYARADSQTTLVARSTDNDAPCGATTARPVIPSTCPDSNNAPPGRDKQSSRTDPTASCFAKLGDNRRGKKIVEDMTSPERQNAERALAGAYGVIAASASAVDYTRECRSRTGSYGRHHRASARTLGIGSRQTRPNRVRSTHRQRRRSATARAFLKIPRGARQNGTLLEGVVGKLERWRYHRPTETASASRPSHSHPFIHSPAFSTTAWSCD</sequence>
<evidence type="ECO:0000256" key="1">
    <source>
        <dbReference type="SAM" id="MobiDB-lite"/>
    </source>
</evidence>
<protein>
    <submittedName>
        <fullName evidence="3">Uncharacterized protein</fullName>
    </submittedName>
</protein>
<feature type="region of interest" description="Disordered" evidence="1">
    <location>
        <begin position="111"/>
        <end position="159"/>
    </location>
</feature>
<dbReference type="AlphaFoldDB" id="A0A914XKY8"/>
<evidence type="ECO:0000313" key="2">
    <source>
        <dbReference type="Proteomes" id="UP000887566"/>
    </source>
</evidence>
<evidence type="ECO:0000313" key="3">
    <source>
        <dbReference type="WBParaSite" id="PSAMB.scaffold893size39148.g9525.t1"/>
    </source>
</evidence>
<accession>A0A914XKY8</accession>
<name>A0A914XKY8_9BILA</name>
<dbReference type="WBParaSite" id="PSAMB.scaffold893size39148.g9525.t1">
    <property type="protein sequence ID" value="PSAMB.scaffold893size39148.g9525.t1"/>
    <property type="gene ID" value="PSAMB.scaffold893size39148.g9525"/>
</dbReference>
<proteinExistence type="predicted"/>
<reference evidence="3" key="1">
    <citation type="submission" date="2022-11" db="UniProtKB">
        <authorList>
            <consortium name="WormBaseParasite"/>
        </authorList>
    </citation>
    <scope>IDENTIFICATION</scope>
</reference>
<organism evidence="2 3">
    <name type="scientific">Plectus sambesii</name>
    <dbReference type="NCBI Taxonomy" id="2011161"/>
    <lineage>
        <taxon>Eukaryota</taxon>
        <taxon>Metazoa</taxon>
        <taxon>Ecdysozoa</taxon>
        <taxon>Nematoda</taxon>
        <taxon>Chromadorea</taxon>
        <taxon>Plectida</taxon>
        <taxon>Plectina</taxon>
        <taxon>Plectoidea</taxon>
        <taxon>Plectidae</taxon>
        <taxon>Plectus</taxon>
    </lineage>
</organism>
<feature type="region of interest" description="Disordered" evidence="1">
    <location>
        <begin position="280"/>
        <end position="308"/>
    </location>
</feature>
<keyword evidence="2" id="KW-1185">Reference proteome</keyword>
<dbReference type="Proteomes" id="UP000887566">
    <property type="component" value="Unplaced"/>
</dbReference>
<feature type="compositionally biased region" description="Polar residues" evidence="1">
    <location>
        <begin position="299"/>
        <end position="308"/>
    </location>
</feature>